<evidence type="ECO:0000256" key="1">
    <source>
        <dbReference type="ARBA" id="ARBA00006432"/>
    </source>
</evidence>
<dbReference type="AlphaFoldDB" id="A0AAN8XGX1"/>
<gene>
    <name evidence="8" type="primary">ACSF2_1</name>
    <name evidence="8" type="ORF">SK128_008798</name>
</gene>
<protein>
    <recommendedName>
        <fullName evidence="4">Medium-chain acyl-CoA ligase ACSF2, mitochondrial</fullName>
    </recommendedName>
</protein>
<dbReference type="Gene3D" id="3.40.50.980">
    <property type="match status" value="1"/>
</dbReference>
<sequence length="203" mass="23038">MKWCLPNRPWTHLNTINGLRRYQSVKQSDKSAQKLNQSYVHKPGSWPLFGITIGQLMDSAATRFGDREALVSIHQGIRTTFTEAKQDTDKLAAGFLALGLKRGDRIGIWGQNTYQWYVTQYAAAKAGLILVNINPMYRTDELKFCLNKVSIKAIVCDEIFKTSNYYEMLCDLAPEVPNSPKGQMQSKNLPFLKTIIMITDNNN</sequence>
<keyword evidence="9" id="KW-1185">Reference proteome</keyword>
<evidence type="ECO:0000313" key="9">
    <source>
        <dbReference type="Proteomes" id="UP001381693"/>
    </source>
</evidence>
<comment type="catalytic activity">
    <reaction evidence="6">
        <text>a medium-chain fatty acid + ATP + CoA = a medium-chain fatty acyl-CoA + AMP + diphosphate</text>
        <dbReference type="Rhea" id="RHEA:48340"/>
        <dbReference type="ChEBI" id="CHEBI:30616"/>
        <dbReference type="ChEBI" id="CHEBI:33019"/>
        <dbReference type="ChEBI" id="CHEBI:57287"/>
        <dbReference type="ChEBI" id="CHEBI:59558"/>
        <dbReference type="ChEBI" id="CHEBI:90546"/>
        <dbReference type="ChEBI" id="CHEBI:456215"/>
        <dbReference type="EC" id="6.2.1.2"/>
    </reaction>
</comment>
<dbReference type="SUPFAM" id="SSF56801">
    <property type="entry name" value="Acetyl-CoA synthetase-like"/>
    <property type="match status" value="1"/>
</dbReference>
<dbReference type="GO" id="GO:0031956">
    <property type="term" value="F:medium-chain fatty acid-CoA ligase activity"/>
    <property type="evidence" value="ECO:0007669"/>
    <property type="project" value="UniProtKB-EC"/>
</dbReference>
<dbReference type="PANTHER" id="PTHR43201">
    <property type="entry name" value="ACYL-COA SYNTHETASE"/>
    <property type="match status" value="1"/>
</dbReference>
<name>A0AAN8XGX1_HALRR</name>
<comment type="catalytic activity">
    <reaction evidence="5">
        <text>octanoate + ATP + CoA = octanoyl-CoA + AMP + diphosphate</text>
        <dbReference type="Rhea" id="RHEA:33631"/>
        <dbReference type="ChEBI" id="CHEBI:25646"/>
        <dbReference type="ChEBI" id="CHEBI:30616"/>
        <dbReference type="ChEBI" id="CHEBI:33019"/>
        <dbReference type="ChEBI" id="CHEBI:57287"/>
        <dbReference type="ChEBI" id="CHEBI:57386"/>
        <dbReference type="ChEBI" id="CHEBI:456215"/>
    </reaction>
</comment>
<evidence type="ECO:0000259" key="7">
    <source>
        <dbReference type="Pfam" id="PF00501"/>
    </source>
</evidence>
<dbReference type="PANTHER" id="PTHR43201:SF5">
    <property type="entry name" value="MEDIUM-CHAIN ACYL-COA LIGASE ACSF2, MITOCHONDRIAL"/>
    <property type="match status" value="1"/>
</dbReference>
<evidence type="ECO:0000256" key="3">
    <source>
        <dbReference type="ARBA" id="ARBA00037247"/>
    </source>
</evidence>
<dbReference type="Pfam" id="PF00501">
    <property type="entry name" value="AMP-binding"/>
    <property type="match status" value="1"/>
</dbReference>
<reference evidence="8 9" key="1">
    <citation type="submission" date="2023-11" db="EMBL/GenBank/DDBJ databases">
        <title>Halocaridina rubra genome assembly.</title>
        <authorList>
            <person name="Smith C."/>
        </authorList>
    </citation>
    <scope>NUCLEOTIDE SEQUENCE [LARGE SCALE GENOMIC DNA]</scope>
    <source>
        <strain evidence="8">EP-1</strain>
        <tissue evidence="8">Whole</tissue>
    </source>
</reference>
<evidence type="ECO:0000313" key="8">
    <source>
        <dbReference type="EMBL" id="KAK7082676.1"/>
    </source>
</evidence>
<comment type="similarity">
    <text evidence="1">Belongs to the ATP-dependent AMP-binding enzyme family.</text>
</comment>
<feature type="non-terminal residue" evidence="8">
    <location>
        <position position="203"/>
    </location>
</feature>
<evidence type="ECO:0000256" key="4">
    <source>
        <dbReference type="ARBA" id="ARBA00039638"/>
    </source>
</evidence>
<organism evidence="8 9">
    <name type="scientific">Halocaridina rubra</name>
    <name type="common">Hawaiian red shrimp</name>
    <dbReference type="NCBI Taxonomy" id="373956"/>
    <lineage>
        <taxon>Eukaryota</taxon>
        <taxon>Metazoa</taxon>
        <taxon>Ecdysozoa</taxon>
        <taxon>Arthropoda</taxon>
        <taxon>Crustacea</taxon>
        <taxon>Multicrustacea</taxon>
        <taxon>Malacostraca</taxon>
        <taxon>Eumalacostraca</taxon>
        <taxon>Eucarida</taxon>
        <taxon>Decapoda</taxon>
        <taxon>Pleocyemata</taxon>
        <taxon>Caridea</taxon>
        <taxon>Atyoidea</taxon>
        <taxon>Atyidae</taxon>
        <taxon>Halocaridina</taxon>
    </lineage>
</organism>
<feature type="domain" description="AMP-dependent synthetase/ligase" evidence="7">
    <location>
        <begin position="59"/>
        <end position="173"/>
    </location>
</feature>
<evidence type="ECO:0000256" key="6">
    <source>
        <dbReference type="ARBA" id="ARBA00048277"/>
    </source>
</evidence>
<accession>A0AAN8XGX1</accession>
<comment type="function">
    <text evidence="3">Acyl-CoA synthases catalyze the initial reaction in fatty acid metabolism, by forming a thioester with CoA. Has some preference toward medium-chain substrates. Plays a role in adipocyte differentiation.</text>
</comment>
<dbReference type="GO" id="GO:0006631">
    <property type="term" value="P:fatty acid metabolic process"/>
    <property type="evidence" value="ECO:0007669"/>
    <property type="project" value="TreeGrafter"/>
</dbReference>
<dbReference type="Proteomes" id="UP001381693">
    <property type="component" value="Unassembled WGS sequence"/>
</dbReference>
<dbReference type="InterPro" id="IPR000873">
    <property type="entry name" value="AMP-dep_synth/lig_dom"/>
</dbReference>
<comment type="caution">
    <text evidence="8">The sequence shown here is derived from an EMBL/GenBank/DDBJ whole genome shotgun (WGS) entry which is preliminary data.</text>
</comment>
<proteinExistence type="inferred from homology"/>
<evidence type="ECO:0000256" key="2">
    <source>
        <dbReference type="ARBA" id="ARBA00022598"/>
    </source>
</evidence>
<dbReference type="EMBL" id="JAXCGZ010003922">
    <property type="protein sequence ID" value="KAK7082676.1"/>
    <property type="molecule type" value="Genomic_DNA"/>
</dbReference>
<evidence type="ECO:0000256" key="5">
    <source>
        <dbReference type="ARBA" id="ARBA00047319"/>
    </source>
</evidence>
<keyword evidence="2" id="KW-0436">Ligase</keyword>